<feature type="region of interest" description="Disordered" evidence="5">
    <location>
        <begin position="1"/>
        <end position="59"/>
    </location>
</feature>
<feature type="transmembrane region" description="Helical" evidence="6">
    <location>
        <begin position="429"/>
        <end position="449"/>
    </location>
</feature>
<evidence type="ECO:0000256" key="3">
    <source>
        <dbReference type="ARBA" id="ARBA00022989"/>
    </source>
</evidence>
<evidence type="ECO:0000256" key="4">
    <source>
        <dbReference type="ARBA" id="ARBA00023136"/>
    </source>
</evidence>
<reference evidence="7" key="1">
    <citation type="submission" date="2021-01" db="EMBL/GenBank/DDBJ databases">
        <authorList>
            <person name="Corre E."/>
            <person name="Pelletier E."/>
            <person name="Niang G."/>
            <person name="Scheremetjew M."/>
            <person name="Finn R."/>
            <person name="Kale V."/>
            <person name="Holt S."/>
            <person name="Cochrane G."/>
            <person name="Meng A."/>
            <person name="Brown T."/>
            <person name="Cohen L."/>
        </authorList>
    </citation>
    <scope>NUCLEOTIDE SEQUENCE</scope>
    <source>
        <strain evidence="7">CCMP3105</strain>
    </source>
</reference>
<dbReference type="InterPro" id="IPR050186">
    <property type="entry name" value="TPT_transporter"/>
</dbReference>
<gene>
    <name evidence="7" type="ORF">AMON00008_LOCUS22167</name>
</gene>
<keyword evidence="4 6" id="KW-0472">Membrane</keyword>
<feature type="transmembrane region" description="Helical" evidence="6">
    <location>
        <begin position="188"/>
        <end position="213"/>
    </location>
</feature>
<evidence type="ECO:0000256" key="5">
    <source>
        <dbReference type="SAM" id="MobiDB-lite"/>
    </source>
</evidence>
<feature type="region of interest" description="Disordered" evidence="5">
    <location>
        <begin position="846"/>
        <end position="873"/>
    </location>
</feature>
<feature type="transmembrane region" description="Helical" evidence="6">
    <location>
        <begin position="262"/>
        <end position="281"/>
    </location>
</feature>
<keyword evidence="2 6" id="KW-0812">Transmembrane</keyword>
<feature type="compositionally biased region" description="Basic and acidic residues" evidence="5">
    <location>
        <begin position="388"/>
        <end position="400"/>
    </location>
</feature>
<dbReference type="AlphaFoldDB" id="A0A7S4QL33"/>
<sequence length="1057" mass="115677">MEFSALPPRWGGPASRGVLPRKRAKMGSRRGSAPPALTKQPTLSKLDAGPGSPLAPGLARADSTISTKSASAHPARRRILSLAAIIAYLCSGLLIVVVNKSIVRDHGLHAPALVSSTGALFTAALTRLLVFFGKIHVRPVGKRPWEFAFRRALPVGFCAAGSLCFGNMSYIYLDAGFVQMLKAGTPALLLMVLSCLRVEAVSTTSACLAMAMVGGSALATAQQPHATTLGIVVQLASQFCEVLQVTAVQVFLQQLGFEAWDAGYYLAPAVAACCLLPSLVLEWPHVIASHKVGVLFQQIPLLIASGSIGIIVNFSSLLVIKFTSSLLAKLLVIARSSALVILFIIRGEAFTWLQVVGYVITLSAFGAYSVVKAREMEQQDNEPQTPVHSRDDGQADQGRESDEDLLEGGQSPGGGSSNGGKEVSSSWDLTSFMFWFAIFVVIAGGYQAAVVGELPTTCSLFTRQLASAERSSASSIGVPPTPYLEPITAGTHAFGNLGAYDESEGGEAVLDALGAVNVQSPAKVLFLADGRFLLHEHGKVKFQRRTPDSLLSASWMIISKQFGTVHLQALNNKGSLRWLSCDLLLVGKIEDACLFWMTAAQWDHWSSNNVGQYVLRRHEDDGLFLSADQSRIVWSQTPSAFHVADWVPEACPLQGMTASPHFYSDAKGEVTFTMTTFFKVYARSIMFRQALSSVFMYLKERDFYVKEFLVINDWYEGNALDFNGTFTGPDVHATRREMLAFFPGCEGSAVEAAYHRPAKQKCTFIFKDSSQQGQPKALNILLDLMVTKFWIQFEDDHVFYQDVYVSRLLAPMYEHPDSCWNYERHQESKEALLKREESLLPMLSRLSQQPGDADGTGEDYGGSRLRGKKGDSAEAFRQVPSQAGMGRRLANKQPCTVVGSVRLASKPALGGLGGEDVFEVEQYTAPDILYNLSYVQELLAHGGLDADKDHGWGAFKEVGAVQWPIFSLRPSLHNLSYIKSLEAPLFYGGRPGRFSEDPNITRWRDRGKTYQFHWDFELEFAVRWARRGATSATLSPGACMRDVSNGISSFEKGFDYR</sequence>
<feature type="transmembrane region" description="Helical" evidence="6">
    <location>
        <begin position="351"/>
        <end position="371"/>
    </location>
</feature>
<feature type="transmembrane region" description="Helical" evidence="6">
    <location>
        <begin position="152"/>
        <end position="173"/>
    </location>
</feature>
<name>A0A7S4QL33_9DINO</name>
<feature type="transmembrane region" description="Helical" evidence="6">
    <location>
        <begin position="110"/>
        <end position="132"/>
    </location>
</feature>
<keyword evidence="3 6" id="KW-1133">Transmembrane helix</keyword>
<feature type="transmembrane region" description="Helical" evidence="6">
    <location>
        <begin position="301"/>
        <end position="320"/>
    </location>
</feature>
<evidence type="ECO:0000256" key="1">
    <source>
        <dbReference type="ARBA" id="ARBA00004141"/>
    </source>
</evidence>
<organism evidence="7">
    <name type="scientific">Alexandrium monilatum</name>
    <dbReference type="NCBI Taxonomy" id="311494"/>
    <lineage>
        <taxon>Eukaryota</taxon>
        <taxon>Sar</taxon>
        <taxon>Alveolata</taxon>
        <taxon>Dinophyceae</taxon>
        <taxon>Gonyaulacales</taxon>
        <taxon>Pyrocystaceae</taxon>
        <taxon>Alexandrium</taxon>
    </lineage>
</organism>
<feature type="region of interest" description="Disordered" evidence="5">
    <location>
        <begin position="377"/>
        <end position="422"/>
    </location>
</feature>
<evidence type="ECO:0000256" key="2">
    <source>
        <dbReference type="ARBA" id="ARBA00022692"/>
    </source>
</evidence>
<dbReference type="PANTHER" id="PTHR11132">
    <property type="entry name" value="SOLUTE CARRIER FAMILY 35"/>
    <property type="match status" value="1"/>
</dbReference>
<protein>
    <recommendedName>
        <fullName evidence="8">Sugar phosphate transporter domain-containing protein</fullName>
    </recommendedName>
</protein>
<proteinExistence type="predicted"/>
<comment type="subcellular location">
    <subcellularLocation>
        <location evidence="1">Membrane</location>
        <topology evidence="1">Multi-pass membrane protein</topology>
    </subcellularLocation>
</comment>
<accession>A0A7S4QL33</accession>
<dbReference type="GO" id="GO:0016020">
    <property type="term" value="C:membrane"/>
    <property type="evidence" value="ECO:0007669"/>
    <property type="project" value="UniProtKB-SubCell"/>
</dbReference>
<feature type="transmembrane region" description="Helical" evidence="6">
    <location>
        <begin position="79"/>
        <end position="98"/>
    </location>
</feature>
<evidence type="ECO:0000313" key="7">
    <source>
        <dbReference type="EMBL" id="CAE4586918.1"/>
    </source>
</evidence>
<feature type="transmembrane region" description="Helical" evidence="6">
    <location>
        <begin position="327"/>
        <end position="345"/>
    </location>
</feature>
<evidence type="ECO:0008006" key="8">
    <source>
        <dbReference type="Google" id="ProtNLM"/>
    </source>
</evidence>
<evidence type="ECO:0000256" key="6">
    <source>
        <dbReference type="SAM" id="Phobius"/>
    </source>
</evidence>
<dbReference type="EMBL" id="HBNR01032346">
    <property type="protein sequence ID" value="CAE4586918.1"/>
    <property type="molecule type" value="Transcribed_RNA"/>
</dbReference>
<feature type="compositionally biased region" description="Basic residues" evidence="5">
    <location>
        <begin position="19"/>
        <end position="28"/>
    </location>
</feature>